<feature type="transmembrane region" description="Helical" evidence="5">
    <location>
        <begin position="395"/>
        <end position="414"/>
    </location>
</feature>
<keyword evidence="5" id="KW-0472">Membrane</keyword>
<dbReference type="PROSITE" id="PS50109">
    <property type="entry name" value="HIS_KIN"/>
    <property type="match status" value="1"/>
</dbReference>
<dbReference type="GO" id="GO:0007234">
    <property type="term" value="P:osmosensory signaling via phosphorelay pathway"/>
    <property type="evidence" value="ECO:0007669"/>
    <property type="project" value="TreeGrafter"/>
</dbReference>
<dbReference type="Gene3D" id="3.30.565.10">
    <property type="entry name" value="Histidine kinase-like ATPase, C-terminal domain"/>
    <property type="match status" value="1"/>
</dbReference>
<evidence type="ECO:0000313" key="8">
    <source>
        <dbReference type="Proteomes" id="UP000642920"/>
    </source>
</evidence>
<dbReference type="GO" id="GO:0030295">
    <property type="term" value="F:protein kinase activator activity"/>
    <property type="evidence" value="ECO:0007669"/>
    <property type="project" value="TreeGrafter"/>
</dbReference>
<evidence type="ECO:0000256" key="2">
    <source>
        <dbReference type="ARBA" id="ARBA00012438"/>
    </source>
</evidence>
<dbReference type="InterPro" id="IPR004358">
    <property type="entry name" value="Sig_transdc_His_kin-like_C"/>
</dbReference>
<dbReference type="SMART" id="SM00387">
    <property type="entry name" value="HATPase_c"/>
    <property type="match status" value="1"/>
</dbReference>
<dbReference type="InterPro" id="IPR003594">
    <property type="entry name" value="HATPase_dom"/>
</dbReference>
<dbReference type="GO" id="GO:0000155">
    <property type="term" value="F:phosphorelay sensor kinase activity"/>
    <property type="evidence" value="ECO:0007669"/>
    <property type="project" value="InterPro"/>
</dbReference>
<dbReference type="PRINTS" id="PR00344">
    <property type="entry name" value="BCTRLSENSOR"/>
</dbReference>
<dbReference type="InterPro" id="IPR050351">
    <property type="entry name" value="BphY/WalK/GraS-like"/>
</dbReference>
<dbReference type="EMBL" id="JAERQG010000004">
    <property type="protein sequence ID" value="MBL0766684.1"/>
    <property type="molecule type" value="Genomic_DNA"/>
</dbReference>
<keyword evidence="5" id="KW-0812">Transmembrane</keyword>
<dbReference type="InterPro" id="IPR011990">
    <property type="entry name" value="TPR-like_helical_dom_sf"/>
</dbReference>
<comment type="catalytic activity">
    <reaction evidence="1">
        <text>ATP + protein L-histidine = ADP + protein N-phospho-L-histidine.</text>
        <dbReference type="EC" id="2.7.13.3"/>
    </reaction>
</comment>
<accession>A0A937DL34</accession>
<name>A0A937DL34_9BACT</name>
<dbReference type="InterPro" id="IPR036097">
    <property type="entry name" value="HisK_dim/P_sf"/>
</dbReference>
<protein>
    <recommendedName>
        <fullName evidence="2">histidine kinase</fullName>
        <ecNumber evidence="2">2.7.13.3</ecNumber>
    </recommendedName>
</protein>
<gene>
    <name evidence="7" type="ORF">JKP34_15560</name>
</gene>
<dbReference type="Pfam" id="PF02518">
    <property type="entry name" value="HATPase_c"/>
    <property type="match status" value="1"/>
</dbReference>
<proteinExistence type="predicted"/>
<evidence type="ECO:0000256" key="5">
    <source>
        <dbReference type="SAM" id="Phobius"/>
    </source>
</evidence>
<keyword evidence="3" id="KW-0808">Transferase</keyword>
<dbReference type="Gene3D" id="1.25.40.10">
    <property type="entry name" value="Tetratricopeptide repeat domain"/>
    <property type="match status" value="2"/>
</dbReference>
<sequence length="664" mass="76419">MRKSLIILFALITIIGIKESSADTSFDSLMSFYNAKLDYYADSPLSERSFDQKLDSINIQLEGVSSIRGKDILSILDFVAGAERLGKHKICRRLLKRVLLLTKPESIERSFVYFKIGMMSKYLSETIPALENYLKASLILEEEMDHFGLTHVYINISLINYESTNNEIALEYAELARVNLMEYGVSSRTDSATLGLIYSVKGIVNRRLQKYEDALNNVDKAIQINQAFGDSVRVAISKGNKAVIFYETGDFAAAEPLLRNDYITSLKNGVKSSAFNAGITLCNIYLENDEPQKLDTLFSKISSMKENEEINFNNRQLLAYYKLAADVFENEENDSLSKEYLTKYISIDKKIDSIKKINDVGRLQEKYLMEKEITKLELLQKTNELQASHLKLRTALLFIIGFAFLVVLWYVYVLRHKNRKIDRLNEMLEAKVSERTTRLLEINKELDNYLYRASHDIRRPIRTLLGLNNVMKFTDDPSELKMLFTKVHDTAMNMDEMLFKLQMAYELNNNHSLETVQVEEVINDSIRDQKRLIDYKQAEIHIKISEKAKELRANAALIKIAIDNMLENALIYHNEDVRPEIEITTDIGKYFFYIHIQDNGYGIDENYHEKVFESYFKISNKTQGSGLGLFLAHRAITYLAGEIAIESVINEGTKFTIKLPINPR</sequence>
<dbReference type="SUPFAM" id="SSF48452">
    <property type="entry name" value="TPR-like"/>
    <property type="match status" value="1"/>
</dbReference>
<dbReference type="PANTHER" id="PTHR42878:SF15">
    <property type="entry name" value="BACTERIOPHYTOCHROME"/>
    <property type="match status" value="1"/>
</dbReference>
<evidence type="ECO:0000256" key="4">
    <source>
        <dbReference type="ARBA" id="ARBA00022777"/>
    </source>
</evidence>
<dbReference type="PANTHER" id="PTHR42878">
    <property type="entry name" value="TWO-COMPONENT HISTIDINE KINASE"/>
    <property type="match status" value="1"/>
</dbReference>
<dbReference type="SUPFAM" id="SSF55874">
    <property type="entry name" value="ATPase domain of HSP90 chaperone/DNA topoisomerase II/histidine kinase"/>
    <property type="match status" value="1"/>
</dbReference>
<reference evidence="7" key="1">
    <citation type="submission" date="2021-01" db="EMBL/GenBank/DDBJ databases">
        <title>Marivirga sp. nov., isolated from intertidal surface sediments.</title>
        <authorList>
            <person name="Zhang M."/>
        </authorList>
    </citation>
    <scope>NUCLEOTIDE SEQUENCE</scope>
    <source>
        <strain evidence="7">SM1354</strain>
    </source>
</reference>
<evidence type="ECO:0000259" key="6">
    <source>
        <dbReference type="PROSITE" id="PS50109"/>
    </source>
</evidence>
<evidence type="ECO:0000313" key="7">
    <source>
        <dbReference type="EMBL" id="MBL0766684.1"/>
    </source>
</evidence>
<evidence type="ECO:0000256" key="1">
    <source>
        <dbReference type="ARBA" id="ARBA00000085"/>
    </source>
</evidence>
<dbReference type="RefSeq" id="WP_201923495.1">
    <property type="nucleotide sequence ID" value="NZ_JAERQG010000004.1"/>
</dbReference>
<comment type="caution">
    <text evidence="7">The sequence shown here is derived from an EMBL/GenBank/DDBJ whole genome shotgun (WGS) entry which is preliminary data.</text>
</comment>
<organism evidence="7 8">
    <name type="scientific">Marivirga atlantica</name>
    <dbReference type="NCBI Taxonomy" id="1548457"/>
    <lineage>
        <taxon>Bacteria</taxon>
        <taxon>Pseudomonadati</taxon>
        <taxon>Bacteroidota</taxon>
        <taxon>Cytophagia</taxon>
        <taxon>Cytophagales</taxon>
        <taxon>Marivirgaceae</taxon>
        <taxon>Marivirga</taxon>
    </lineage>
</organism>
<dbReference type="AlphaFoldDB" id="A0A937DL34"/>
<dbReference type="EC" id="2.7.13.3" evidence="2"/>
<feature type="domain" description="Histidine kinase" evidence="6">
    <location>
        <begin position="452"/>
        <end position="663"/>
    </location>
</feature>
<dbReference type="SUPFAM" id="SSF47384">
    <property type="entry name" value="Homodimeric domain of signal transducing histidine kinase"/>
    <property type="match status" value="1"/>
</dbReference>
<dbReference type="GO" id="GO:0000156">
    <property type="term" value="F:phosphorelay response regulator activity"/>
    <property type="evidence" value="ECO:0007669"/>
    <property type="project" value="TreeGrafter"/>
</dbReference>
<keyword evidence="5" id="KW-1133">Transmembrane helix</keyword>
<dbReference type="Proteomes" id="UP000642920">
    <property type="component" value="Unassembled WGS sequence"/>
</dbReference>
<dbReference type="InterPro" id="IPR036890">
    <property type="entry name" value="HATPase_C_sf"/>
</dbReference>
<dbReference type="Gene3D" id="1.10.287.130">
    <property type="match status" value="1"/>
</dbReference>
<keyword evidence="4 7" id="KW-0418">Kinase</keyword>
<keyword evidence="8" id="KW-1185">Reference proteome</keyword>
<dbReference type="InterPro" id="IPR005467">
    <property type="entry name" value="His_kinase_dom"/>
</dbReference>
<evidence type="ECO:0000256" key="3">
    <source>
        <dbReference type="ARBA" id="ARBA00022679"/>
    </source>
</evidence>